<sequence length="597" mass="68662">MNKINLLLALVVCTSAWTQSKIEGHIYDEATNTPLPYCSIKIYGSKEDYTITNEDGKFAIGQEFANDSLEIRHIGFKPKKEALSYFKSESRLYLETDVSALDEVVLTAGEDKEYPYRLLAQVVEKYRAKNSITHSKAFLKLSSSARNIPIEQIEGFYNSDQSLSGGILDLKVKSGRFGQNKKFAFYSLDNTKILSDFELFGTTGQLLPNYPGNMNYEAISRKYKVRIDPCTSCNEQDVAIAFFPKRPNGRLFYGKLIVDHARLIVKRIELGVKEPNITDLASINENIELIPIEMQLDIAFDPMDLDKIQYLNLTLRMDYRFDGISEIIDSRTFLYAYDYDFTFEAPYFTKELTFNNDYDKIIALQASDHFWESNYQFPKSFKDNRSMNFMKKHGYLINYNSYIPLSDLMYAKPSVLSWHKDYRLQWEHLTNFTPVKEEEVGRKNSRGKRDVTVGQSFDSPVAAHIQSTSVKNSTGLNITYVVDSYFDGEGKNKTESRTLLDLTASQFNNDGSRNRLAYINIIFDIYEVYRQLASSRITDSMNSDEAKAIFDEIYQGAAIEVKKMQKETQRGADQEALQLWNRRINARLGVDNISLNR</sequence>
<name>A0ABY2WPZ5_9FLAO</name>
<dbReference type="RefSeq" id="WP_138834145.1">
    <property type="nucleotide sequence ID" value="NZ_VCNI01000001.1"/>
</dbReference>
<proteinExistence type="predicted"/>
<dbReference type="Pfam" id="PF13715">
    <property type="entry name" value="CarbopepD_reg_2"/>
    <property type="match status" value="1"/>
</dbReference>
<reference evidence="1 2" key="1">
    <citation type="submission" date="2019-05" db="EMBL/GenBank/DDBJ databases">
        <title>Flagellimonas sp. AsT0115, sp. nov., isolated from a marine red algae, Asparagopsis taxiformis.</title>
        <authorList>
            <person name="Kim J."/>
            <person name="Jeong S.E."/>
            <person name="Jeon C.O."/>
        </authorList>
    </citation>
    <scope>NUCLEOTIDE SEQUENCE [LARGE SCALE GENOMIC DNA]</scope>
    <source>
        <strain evidence="1 2">AsT0115</strain>
    </source>
</reference>
<evidence type="ECO:0000313" key="1">
    <source>
        <dbReference type="EMBL" id="TMU57061.1"/>
    </source>
</evidence>
<keyword evidence="2" id="KW-1185">Reference proteome</keyword>
<accession>A0ABY2WPZ5</accession>
<dbReference type="InterPro" id="IPR008969">
    <property type="entry name" value="CarboxyPept-like_regulatory"/>
</dbReference>
<evidence type="ECO:0000313" key="2">
    <source>
        <dbReference type="Proteomes" id="UP000751614"/>
    </source>
</evidence>
<comment type="caution">
    <text evidence="1">The sequence shown here is derived from an EMBL/GenBank/DDBJ whole genome shotgun (WGS) entry which is preliminary data.</text>
</comment>
<dbReference type="SUPFAM" id="SSF49464">
    <property type="entry name" value="Carboxypeptidase regulatory domain-like"/>
    <property type="match status" value="1"/>
</dbReference>
<gene>
    <name evidence="1" type="ORF">FGG15_05805</name>
</gene>
<organism evidence="1 2">
    <name type="scientific">Flagellimonas algicola</name>
    <dbReference type="NCBI Taxonomy" id="2583815"/>
    <lineage>
        <taxon>Bacteria</taxon>
        <taxon>Pseudomonadati</taxon>
        <taxon>Bacteroidota</taxon>
        <taxon>Flavobacteriia</taxon>
        <taxon>Flavobacteriales</taxon>
        <taxon>Flavobacteriaceae</taxon>
        <taxon>Flagellimonas</taxon>
    </lineage>
</organism>
<dbReference type="Proteomes" id="UP000751614">
    <property type="component" value="Unassembled WGS sequence"/>
</dbReference>
<dbReference type="EMBL" id="VCNI01000001">
    <property type="protein sequence ID" value="TMU57061.1"/>
    <property type="molecule type" value="Genomic_DNA"/>
</dbReference>
<protein>
    <submittedName>
        <fullName evidence="1">Carboxypeptidase-like regulatory domain-containing protein</fullName>
    </submittedName>
</protein>